<evidence type="ECO:0000313" key="8">
    <source>
        <dbReference type="EMBL" id="MCX2848580.1"/>
    </source>
</evidence>
<evidence type="ECO:0000256" key="6">
    <source>
        <dbReference type="SAM" id="Phobius"/>
    </source>
</evidence>
<sequence>MRYLLVVWKRTFWSSLIESFIAPVLYLLGLGYGIGQLSDRVGTGGSYMEYIGPALLLAAALQIATTEASYPAFARFKWDRQFSAITATPVDSRALADAQVAFIALRAAVAGAVYWLVLLGFGAVGTPSSALLVPLAALLGAGCGGWSLAFTAFLVNRGDGEGFNVLFRFIVLPLTLFSGSFFPVTTFPEFIRWVVWFSPLWHANELGRLAGGQSANGPVTVLHLVFLAALALSGLACARRLFTRRLVL</sequence>
<evidence type="ECO:0000256" key="2">
    <source>
        <dbReference type="ARBA" id="ARBA00022692"/>
    </source>
</evidence>
<keyword evidence="2 6" id="KW-0812">Transmembrane</keyword>
<evidence type="ECO:0000256" key="5">
    <source>
        <dbReference type="ARBA" id="ARBA00023251"/>
    </source>
</evidence>
<evidence type="ECO:0000313" key="9">
    <source>
        <dbReference type="Proteomes" id="UP001207276"/>
    </source>
</evidence>
<dbReference type="RefSeq" id="WP_214518864.1">
    <property type="nucleotide sequence ID" value="NZ_CP104934.1"/>
</dbReference>
<keyword evidence="5" id="KW-0046">Antibiotic resistance</keyword>
<comment type="subcellular location">
    <subcellularLocation>
        <location evidence="1">Membrane</location>
        <topology evidence="1">Multi-pass membrane protein</topology>
    </subcellularLocation>
</comment>
<dbReference type="PANTHER" id="PTHR43229">
    <property type="entry name" value="NODULATION PROTEIN J"/>
    <property type="match status" value="1"/>
</dbReference>
<dbReference type="Proteomes" id="UP001207276">
    <property type="component" value="Unassembled WGS sequence"/>
</dbReference>
<dbReference type="Pfam" id="PF01061">
    <property type="entry name" value="ABC2_membrane"/>
    <property type="match status" value="1"/>
</dbReference>
<keyword evidence="4 6" id="KW-0472">Membrane</keyword>
<dbReference type="InterPro" id="IPR013525">
    <property type="entry name" value="ABC2_TM"/>
</dbReference>
<feature type="transmembrane region" description="Helical" evidence="6">
    <location>
        <begin position="221"/>
        <end position="242"/>
    </location>
</feature>
<organism evidence="8 9">
    <name type="scientific">Curtobacterium poinsettiae</name>
    <dbReference type="NCBI Taxonomy" id="159612"/>
    <lineage>
        <taxon>Bacteria</taxon>
        <taxon>Bacillati</taxon>
        <taxon>Actinomycetota</taxon>
        <taxon>Actinomycetes</taxon>
        <taxon>Micrococcales</taxon>
        <taxon>Microbacteriaceae</taxon>
        <taxon>Curtobacterium</taxon>
    </lineage>
</organism>
<accession>A0ABT3S1E5</accession>
<feature type="transmembrane region" description="Helical" evidence="6">
    <location>
        <begin position="130"/>
        <end position="153"/>
    </location>
</feature>
<dbReference type="PRINTS" id="PR00164">
    <property type="entry name" value="ABC2TRNSPORT"/>
</dbReference>
<reference evidence="8 9" key="1">
    <citation type="submission" date="2022-11" db="EMBL/GenBank/DDBJ databases">
        <title>Taxonomy of Curtobacterium flaccumfaciens.</title>
        <authorList>
            <person name="Osdaghi E."/>
            <person name="Taghavi S.M."/>
            <person name="Hamidizade M."/>
            <person name="Abachi H."/>
            <person name="Fazliarab A."/>
            <person name="Baeyen S."/>
            <person name="Portier P."/>
            <person name="Van Vaerenbergh J."/>
            <person name="Jacques M.-A."/>
        </authorList>
    </citation>
    <scope>NUCLEOTIDE SEQUENCE [LARGE SCALE GENOMIC DNA]</scope>
    <source>
        <strain evidence="8 9">LMG 3715</strain>
    </source>
</reference>
<feature type="transmembrane region" description="Helical" evidence="6">
    <location>
        <begin position="165"/>
        <end position="184"/>
    </location>
</feature>
<keyword evidence="9" id="KW-1185">Reference proteome</keyword>
<dbReference type="PIRSF" id="PIRSF006648">
    <property type="entry name" value="DrrB"/>
    <property type="match status" value="1"/>
</dbReference>
<evidence type="ECO:0000256" key="1">
    <source>
        <dbReference type="ARBA" id="ARBA00004141"/>
    </source>
</evidence>
<dbReference type="EMBL" id="JAPJDE010000002">
    <property type="protein sequence ID" value="MCX2848580.1"/>
    <property type="molecule type" value="Genomic_DNA"/>
</dbReference>
<evidence type="ECO:0000259" key="7">
    <source>
        <dbReference type="Pfam" id="PF01061"/>
    </source>
</evidence>
<dbReference type="InterPro" id="IPR051784">
    <property type="entry name" value="Nod_factor_ABC_transporter"/>
</dbReference>
<protein>
    <submittedName>
        <fullName evidence="8">ABC transporter permease</fullName>
    </submittedName>
</protein>
<feature type="transmembrane region" description="Helical" evidence="6">
    <location>
        <begin position="12"/>
        <end position="34"/>
    </location>
</feature>
<gene>
    <name evidence="8" type="ORF">ORG12_07845</name>
</gene>
<evidence type="ECO:0000256" key="3">
    <source>
        <dbReference type="ARBA" id="ARBA00022989"/>
    </source>
</evidence>
<feature type="domain" description="ABC-2 type transporter transmembrane" evidence="7">
    <location>
        <begin position="9"/>
        <end position="206"/>
    </location>
</feature>
<feature type="transmembrane region" description="Helical" evidence="6">
    <location>
        <begin position="54"/>
        <end position="73"/>
    </location>
</feature>
<evidence type="ECO:0000256" key="4">
    <source>
        <dbReference type="ARBA" id="ARBA00023136"/>
    </source>
</evidence>
<comment type="caution">
    <text evidence="8">The sequence shown here is derived from an EMBL/GenBank/DDBJ whole genome shotgun (WGS) entry which is preliminary data.</text>
</comment>
<feature type="transmembrane region" description="Helical" evidence="6">
    <location>
        <begin position="103"/>
        <end position="124"/>
    </location>
</feature>
<dbReference type="PANTHER" id="PTHR43229:SF2">
    <property type="entry name" value="NODULATION PROTEIN J"/>
    <property type="match status" value="1"/>
</dbReference>
<name>A0ABT3S1E5_9MICO</name>
<proteinExistence type="predicted"/>
<keyword evidence="3 6" id="KW-1133">Transmembrane helix</keyword>
<dbReference type="InterPro" id="IPR000412">
    <property type="entry name" value="ABC_2_transport"/>
</dbReference>